<dbReference type="Proteomes" id="UP000712947">
    <property type="component" value="Unassembled WGS sequence"/>
</dbReference>
<organism evidence="1 2">
    <name type="scientific">Yersinia mollaretii</name>
    <dbReference type="NCBI Taxonomy" id="33060"/>
    <lineage>
        <taxon>Bacteria</taxon>
        <taxon>Pseudomonadati</taxon>
        <taxon>Pseudomonadota</taxon>
        <taxon>Gammaproteobacteria</taxon>
        <taxon>Enterobacterales</taxon>
        <taxon>Yersiniaceae</taxon>
        <taxon>Yersinia</taxon>
    </lineage>
</organism>
<evidence type="ECO:0000313" key="1">
    <source>
        <dbReference type="EMBL" id="NIL22714.1"/>
    </source>
</evidence>
<proteinExistence type="predicted"/>
<evidence type="ECO:0000313" key="2">
    <source>
        <dbReference type="Proteomes" id="UP000712947"/>
    </source>
</evidence>
<sequence length="69" mass="7927">MFGFSFKSKPALRVDTSVDRLTNILIDNQDRLTIDRDGVISLNLNNEKVREEMGRQLLHLAKVETAKVR</sequence>
<protein>
    <submittedName>
        <fullName evidence="1">Uncharacterized protein</fullName>
    </submittedName>
</protein>
<name>A0AA44CKZ6_YERMO</name>
<dbReference type="RefSeq" id="WP_054878506.1">
    <property type="nucleotide sequence ID" value="NZ_CAWMPT010000004.1"/>
</dbReference>
<dbReference type="AlphaFoldDB" id="A0AA44CKZ6"/>
<gene>
    <name evidence="1" type="ORF">HB991_09330</name>
</gene>
<accession>A0AA44CKZ6</accession>
<comment type="caution">
    <text evidence="1">The sequence shown here is derived from an EMBL/GenBank/DDBJ whole genome shotgun (WGS) entry which is preliminary data.</text>
</comment>
<reference evidence="1" key="1">
    <citation type="submission" date="2020-03" db="EMBL/GenBank/DDBJ databases">
        <authorList>
            <person name="Kislichkina A."/>
            <person name="Dentovskaya S."/>
            <person name="Shaikhutdinov R."/>
            <person name="Ivanov S."/>
            <person name="Sizova A."/>
            <person name="Solomentsev V."/>
            <person name="Bogun A."/>
        </authorList>
    </citation>
    <scope>NUCLEOTIDE SEQUENCE</scope>
    <source>
        <strain evidence="1">SCPM-O-B-7610</strain>
    </source>
</reference>
<dbReference type="EMBL" id="JAASAI010000007">
    <property type="protein sequence ID" value="NIL22714.1"/>
    <property type="molecule type" value="Genomic_DNA"/>
</dbReference>